<comment type="caution">
    <text evidence="4">The sequence shown here is derived from an EMBL/GenBank/DDBJ whole genome shotgun (WGS) entry which is preliminary data.</text>
</comment>
<gene>
    <name evidence="4" type="ORF">PQU95_12790</name>
</gene>
<dbReference type="SMART" id="SM00448">
    <property type="entry name" value="REC"/>
    <property type="match status" value="1"/>
</dbReference>
<feature type="domain" description="Response regulatory" evidence="2">
    <location>
        <begin position="8"/>
        <end position="128"/>
    </location>
</feature>
<dbReference type="InterPro" id="IPR035919">
    <property type="entry name" value="EAL_sf"/>
</dbReference>
<dbReference type="SUPFAM" id="SSF141868">
    <property type="entry name" value="EAL domain-like"/>
    <property type="match status" value="1"/>
</dbReference>
<accession>A0ABT5IZT7</accession>
<dbReference type="InterPro" id="IPR011006">
    <property type="entry name" value="CheY-like_superfamily"/>
</dbReference>
<evidence type="ECO:0000259" key="2">
    <source>
        <dbReference type="PROSITE" id="PS50110"/>
    </source>
</evidence>
<dbReference type="Proteomes" id="UP001219956">
    <property type="component" value="Unassembled WGS sequence"/>
</dbReference>
<dbReference type="InterPro" id="IPR001633">
    <property type="entry name" value="EAL_dom"/>
</dbReference>
<keyword evidence="5" id="KW-1185">Reference proteome</keyword>
<dbReference type="InterPro" id="IPR001789">
    <property type="entry name" value="Sig_transdc_resp-reg_receiver"/>
</dbReference>
<keyword evidence="1" id="KW-0597">Phosphoprotein</keyword>
<dbReference type="PANTHER" id="PTHR33121">
    <property type="entry name" value="CYCLIC DI-GMP PHOSPHODIESTERASE PDEF"/>
    <property type="match status" value="1"/>
</dbReference>
<dbReference type="Pfam" id="PF00563">
    <property type="entry name" value="EAL"/>
    <property type="match status" value="1"/>
</dbReference>
<name>A0ABT5IZT7_9NEIS</name>
<reference evidence="4 5" key="1">
    <citation type="submission" date="2023-01" db="EMBL/GenBank/DDBJ databases">
        <title>Novel species of the genus Vogesella isolated from rivers.</title>
        <authorList>
            <person name="Lu H."/>
        </authorList>
    </citation>
    <scope>NUCLEOTIDE SEQUENCE [LARGE SCALE GENOMIC DNA]</scope>
    <source>
        <strain evidence="4 5">DC21W</strain>
    </source>
</reference>
<evidence type="ECO:0000256" key="1">
    <source>
        <dbReference type="PROSITE-ProRule" id="PRU00169"/>
    </source>
</evidence>
<proteinExistence type="predicted"/>
<dbReference type="PANTHER" id="PTHR33121:SF79">
    <property type="entry name" value="CYCLIC DI-GMP PHOSPHODIESTERASE PDED-RELATED"/>
    <property type="match status" value="1"/>
</dbReference>
<dbReference type="PROSITE" id="PS50883">
    <property type="entry name" value="EAL"/>
    <property type="match status" value="1"/>
</dbReference>
<evidence type="ECO:0000313" key="4">
    <source>
        <dbReference type="EMBL" id="MDC7718088.1"/>
    </source>
</evidence>
<dbReference type="SUPFAM" id="SSF52172">
    <property type="entry name" value="CheY-like"/>
    <property type="match status" value="1"/>
</dbReference>
<protein>
    <submittedName>
        <fullName evidence="4">EAL domain-containing response regulator</fullName>
    </submittedName>
</protein>
<organism evidence="4 5">
    <name type="scientific">Vogesella aquatica</name>
    <dbReference type="NCBI Taxonomy" id="2984206"/>
    <lineage>
        <taxon>Bacteria</taxon>
        <taxon>Pseudomonadati</taxon>
        <taxon>Pseudomonadota</taxon>
        <taxon>Betaproteobacteria</taxon>
        <taxon>Neisseriales</taxon>
        <taxon>Chromobacteriaceae</taxon>
        <taxon>Vogesella</taxon>
    </lineage>
</organism>
<dbReference type="RefSeq" id="WP_272752385.1">
    <property type="nucleotide sequence ID" value="NZ_JAQQLF010000015.1"/>
</dbReference>
<evidence type="ECO:0000259" key="3">
    <source>
        <dbReference type="PROSITE" id="PS50883"/>
    </source>
</evidence>
<dbReference type="InterPro" id="IPR050706">
    <property type="entry name" value="Cyclic-di-GMP_PDE-like"/>
</dbReference>
<dbReference type="SMART" id="SM00052">
    <property type="entry name" value="EAL"/>
    <property type="match status" value="1"/>
</dbReference>
<dbReference type="Pfam" id="PF00072">
    <property type="entry name" value="Response_reg"/>
    <property type="match status" value="1"/>
</dbReference>
<evidence type="ECO:0000313" key="5">
    <source>
        <dbReference type="Proteomes" id="UP001219956"/>
    </source>
</evidence>
<dbReference type="Gene3D" id="3.40.50.2300">
    <property type="match status" value="1"/>
</dbReference>
<sequence>MPKFTLQDVLIVDDSPSQLLLLAELCRKMRISEVRTARNGEEALQAMRERLPSLLLLDLEMPKVDGVQVLQRMAREGLVTPVVVASAKDPMLIATVELMGRELGLPVLGTLQKPISLAELGDLVSRAYQQGASSGQSQPLCADSDIRLALDHGEIVPYYQPKVTLHGQLLKGAELLARWPQGDDVVMPSRFIPVIEHCGWSTELTLLMLQQGLAQWQQWARRGLRLPMSINLSALSMDSGELVGRIEQQVAQSKVPPRYIIFEITETAVADNLAEAMGVAARLRLAGFGLSIDDFGTGFATMQQLVRFPFTELKIDQSLVQSISHKSHLENVVHSVIELAKRMNLTTVAEGIETEGDQLCLNNRGCVLGQGYLYAKPLPPAQFESWIRQRRQPEGAPA</sequence>
<feature type="domain" description="EAL" evidence="3">
    <location>
        <begin position="139"/>
        <end position="391"/>
    </location>
</feature>
<dbReference type="PROSITE" id="PS50110">
    <property type="entry name" value="RESPONSE_REGULATORY"/>
    <property type="match status" value="1"/>
</dbReference>
<dbReference type="Gene3D" id="3.20.20.450">
    <property type="entry name" value="EAL domain"/>
    <property type="match status" value="1"/>
</dbReference>
<dbReference type="CDD" id="cd01948">
    <property type="entry name" value="EAL"/>
    <property type="match status" value="1"/>
</dbReference>
<dbReference type="EMBL" id="JAQQLF010000015">
    <property type="protein sequence ID" value="MDC7718088.1"/>
    <property type="molecule type" value="Genomic_DNA"/>
</dbReference>
<feature type="modified residue" description="4-aspartylphosphate" evidence="1">
    <location>
        <position position="58"/>
    </location>
</feature>